<gene>
    <name evidence="6" type="ORF">ACEZDJ_28710</name>
</gene>
<reference evidence="6 7" key="1">
    <citation type="submission" date="2024-09" db="EMBL/GenBank/DDBJ databases">
        <authorList>
            <person name="Lee S.D."/>
        </authorList>
    </citation>
    <scope>NUCLEOTIDE SEQUENCE [LARGE SCALE GENOMIC DNA]</scope>
    <source>
        <strain evidence="6 7">N1-5</strain>
    </source>
</reference>
<dbReference type="Gene3D" id="3.40.50.720">
    <property type="entry name" value="NAD(P)-binding Rossmann-like Domain"/>
    <property type="match status" value="1"/>
</dbReference>
<dbReference type="InterPro" id="IPR008927">
    <property type="entry name" value="6-PGluconate_DH-like_C_sf"/>
</dbReference>
<dbReference type="PANTHER" id="PTHR43060:SF15">
    <property type="entry name" value="3-HYDROXYISOBUTYRATE DEHYDROGENASE-LIKE 1, MITOCHONDRIAL-RELATED"/>
    <property type="match status" value="1"/>
</dbReference>
<feature type="domain" description="6-phosphogluconate dehydrogenase NADP-binding" evidence="4">
    <location>
        <begin position="2"/>
        <end position="154"/>
    </location>
</feature>
<dbReference type="InterPro" id="IPR006115">
    <property type="entry name" value="6PGDH_NADP-bd"/>
</dbReference>
<keyword evidence="7" id="KW-1185">Reference proteome</keyword>
<evidence type="ECO:0000259" key="5">
    <source>
        <dbReference type="Pfam" id="PF14833"/>
    </source>
</evidence>
<dbReference type="InterPro" id="IPR013328">
    <property type="entry name" value="6PGD_dom2"/>
</dbReference>
<dbReference type="SUPFAM" id="SSF48179">
    <property type="entry name" value="6-phosphogluconate dehydrogenase C-terminal domain-like"/>
    <property type="match status" value="1"/>
</dbReference>
<evidence type="ECO:0000313" key="6">
    <source>
        <dbReference type="EMBL" id="MFC1405272.1"/>
    </source>
</evidence>
<dbReference type="EMBL" id="JBHEZZ010000019">
    <property type="protein sequence ID" value="MFC1405272.1"/>
    <property type="molecule type" value="Genomic_DNA"/>
</dbReference>
<dbReference type="Pfam" id="PF03446">
    <property type="entry name" value="NAD_binding_2"/>
    <property type="match status" value="1"/>
</dbReference>
<organism evidence="6 7">
    <name type="scientific">Streptacidiphilus cavernicola</name>
    <dbReference type="NCBI Taxonomy" id="3342716"/>
    <lineage>
        <taxon>Bacteria</taxon>
        <taxon>Bacillati</taxon>
        <taxon>Actinomycetota</taxon>
        <taxon>Actinomycetes</taxon>
        <taxon>Kitasatosporales</taxon>
        <taxon>Streptomycetaceae</taxon>
        <taxon>Streptacidiphilus</taxon>
    </lineage>
</organism>
<dbReference type="Gene3D" id="1.10.1040.10">
    <property type="entry name" value="N-(1-d-carboxylethyl)-l-norvaline Dehydrogenase, domain 2"/>
    <property type="match status" value="1"/>
</dbReference>
<dbReference type="InterPro" id="IPR015815">
    <property type="entry name" value="HIBADH-related"/>
</dbReference>
<dbReference type="SUPFAM" id="SSF51735">
    <property type="entry name" value="NAD(P)-binding Rossmann-fold domains"/>
    <property type="match status" value="1"/>
</dbReference>
<comment type="caution">
    <text evidence="6">The sequence shown here is derived from an EMBL/GenBank/DDBJ whole genome shotgun (WGS) entry which is preliminary data.</text>
</comment>
<comment type="similarity">
    <text evidence="1">Belongs to the HIBADH-related family.</text>
</comment>
<keyword evidence="2 6" id="KW-0560">Oxidoreductase</keyword>
<dbReference type="Pfam" id="PF14833">
    <property type="entry name" value="NAD_binding_11"/>
    <property type="match status" value="1"/>
</dbReference>
<dbReference type="PANTHER" id="PTHR43060">
    <property type="entry name" value="3-HYDROXYISOBUTYRATE DEHYDROGENASE-LIKE 1, MITOCHONDRIAL-RELATED"/>
    <property type="match status" value="1"/>
</dbReference>
<evidence type="ECO:0000256" key="2">
    <source>
        <dbReference type="ARBA" id="ARBA00023002"/>
    </source>
</evidence>
<dbReference type="GO" id="GO:0016491">
    <property type="term" value="F:oxidoreductase activity"/>
    <property type="evidence" value="ECO:0007669"/>
    <property type="project" value="UniProtKB-KW"/>
</dbReference>
<dbReference type="InterPro" id="IPR029154">
    <property type="entry name" value="HIBADH-like_NADP-bd"/>
</dbReference>
<name>A0ABV6UUX4_9ACTN</name>
<evidence type="ECO:0000256" key="3">
    <source>
        <dbReference type="ARBA" id="ARBA00023027"/>
    </source>
</evidence>
<evidence type="ECO:0000259" key="4">
    <source>
        <dbReference type="Pfam" id="PF03446"/>
    </source>
</evidence>
<keyword evidence="3" id="KW-0520">NAD</keyword>
<feature type="domain" description="3-hydroxyisobutyrate dehydrogenase-like NAD-binding" evidence="5">
    <location>
        <begin position="160"/>
        <end position="251"/>
    </location>
</feature>
<dbReference type="InterPro" id="IPR036291">
    <property type="entry name" value="NAD(P)-bd_dom_sf"/>
</dbReference>
<evidence type="ECO:0000313" key="7">
    <source>
        <dbReference type="Proteomes" id="UP001592528"/>
    </source>
</evidence>
<sequence length="269" mass="27375">MTIGFVGAGSIGEPMLERLLTAGHRVRAYARRPEVRARLAAAGAELVDRPPDIADSDAVVSCLFSDAQVLDVLPGVVAAMDAHAVLVSHTTGLPATLRRLDEASPTGRAAIVDAAFSGTAQAVRDGRLTVYLGGEPEHVATARHIVSAYADPVLATGARGSALQVKLLNNLLFAGVTQLTLRGLQAGRAMGVDEDTLLAALAVSSGGSTAARYIAARGGTERYVAAVAPYLRKDLAACAEAAAVAGLEMAELLAAAREGPMDLGGGATG</sequence>
<evidence type="ECO:0000256" key="1">
    <source>
        <dbReference type="ARBA" id="ARBA00009080"/>
    </source>
</evidence>
<accession>A0ABV6UUX4</accession>
<dbReference type="PIRSF" id="PIRSF000103">
    <property type="entry name" value="HIBADH"/>
    <property type="match status" value="1"/>
</dbReference>
<dbReference type="RefSeq" id="WP_037596307.1">
    <property type="nucleotide sequence ID" value="NZ_JBHEZZ010000019.1"/>
</dbReference>
<dbReference type="EC" id="1.1.-.-" evidence="6"/>
<protein>
    <submittedName>
        <fullName evidence="6">NAD(P)-dependent oxidoreductase</fullName>
        <ecNumber evidence="6">1.1.-.-</ecNumber>
    </submittedName>
</protein>
<dbReference type="Proteomes" id="UP001592528">
    <property type="component" value="Unassembled WGS sequence"/>
</dbReference>
<proteinExistence type="inferred from homology"/>